<evidence type="ECO:0000256" key="10">
    <source>
        <dbReference type="ARBA" id="ARBA00022737"/>
    </source>
</evidence>
<evidence type="ECO:0000256" key="11">
    <source>
        <dbReference type="ARBA" id="ARBA00022837"/>
    </source>
</evidence>
<dbReference type="InterPro" id="IPR018247">
    <property type="entry name" value="EF_Hand_1_Ca_BS"/>
</dbReference>
<evidence type="ECO:0000256" key="4">
    <source>
        <dbReference type="ARBA" id="ARBA00022448"/>
    </source>
</evidence>
<feature type="domain" description="EF-hand" evidence="17">
    <location>
        <begin position="85"/>
        <end position="120"/>
    </location>
</feature>
<dbReference type="VEuPathDB" id="VectorBase:SSCA003866"/>
<dbReference type="EMBL" id="JXLN01007683">
    <property type="protein sequence ID" value="KPM04195.1"/>
    <property type="molecule type" value="Genomic_DNA"/>
</dbReference>
<dbReference type="Gene3D" id="1.20.80.10">
    <property type="match status" value="1"/>
</dbReference>
<dbReference type="PROSITE" id="PS50222">
    <property type="entry name" value="EF_HAND_2"/>
    <property type="match status" value="3"/>
</dbReference>
<keyword evidence="15" id="KW-0449">Lipoprotein</keyword>
<dbReference type="InterPro" id="IPR011992">
    <property type="entry name" value="EF-hand-dom_pair"/>
</dbReference>
<evidence type="ECO:0000256" key="3">
    <source>
        <dbReference type="ARBA" id="ARBA00004496"/>
    </source>
</evidence>
<comment type="subcellular location">
    <subcellularLocation>
        <location evidence="2">Cell membrane</location>
    </subcellularLocation>
    <subcellularLocation>
        <location evidence="3">Cytoplasm</location>
    </subcellularLocation>
    <subcellularLocation>
        <location evidence="1">Nucleus</location>
    </subcellularLocation>
</comment>
<dbReference type="InterPro" id="IPR011993">
    <property type="entry name" value="PH-like_dom_sf"/>
</dbReference>
<dbReference type="PROSITE" id="PS00018">
    <property type="entry name" value="EF_HAND_1"/>
    <property type="match status" value="1"/>
</dbReference>
<keyword evidence="12" id="KW-0653">Protein transport</keyword>
<evidence type="ECO:0000256" key="5">
    <source>
        <dbReference type="ARBA" id="ARBA00022475"/>
    </source>
</evidence>
<dbReference type="Pfam" id="PF13499">
    <property type="entry name" value="EF-hand_7"/>
    <property type="match status" value="1"/>
</dbReference>
<evidence type="ECO:0000256" key="15">
    <source>
        <dbReference type="ARBA" id="ARBA00023288"/>
    </source>
</evidence>
<feature type="domain" description="EF-hand" evidence="17">
    <location>
        <begin position="5"/>
        <end position="40"/>
    </location>
</feature>
<keyword evidence="13" id="KW-0472">Membrane</keyword>
<comment type="similarity">
    <text evidence="16">Belongs to the calcineurin regulatory subunit family. CHP subfamily.</text>
</comment>
<keyword evidence="5" id="KW-1003">Cell membrane</keyword>
<evidence type="ECO:0000256" key="6">
    <source>
        <dbReference type="ARBA" id="ARBA00022490"/>
    </source>
</evidence>
<dbReference type="Gene3D" id="1.10.238.10">
    <property type="entry name" value="EF-hand"/>
    <property type="match status" value="1"/>
</dbReference>
<evidence type="ECO:0000313" key="18">
    <source>
        <dbReference type="EMBL" id="KPM04195.1"/>
    </source>
</evidence>
<proteinExistence type="inferred from homology"/>
<sequence length="499" mass="59560">MVSASQIERLYSRFTSLDKGDNGTLGREDFLRIPELAINPLGDRIVQAFFNKTDSYDERINFRQFMRVLARFRPLKKNREVKLNSREDKLRFAFKMYDLDGDEKISREELLAVLHMMVGSNISTEQLANIADRTIMEADKDGDQCITFSEFCKTLERTDYNEEDEEQKNFTSKQVIEKIYEDYFEIDSETLELQYHNVLALWIVCDINEENLGYGSKNNVDQMDQIDSNQCDQSDSKAYASQLRLQLKDDHRLIEVKTKMMSLLKRKNFICRFRLGRNGYLRIEEEESIKDHKLLKFLYLEAKENIRNNFYPLSNLQRVELDKIQFMLEEDAKTSTFYKVFKQKTRTLSCRNSLKRMRNQFQLLKYARNQDGFEEKSKIDLYREYLQKCHQFVPCYGGFFYEGQMERSIRESILHKRFYDKKILVAINQNGLHLINLECPKIMFSIPFHDLCYGILRPKKDCHHYCFYLKISSDKTKQIFTHYPSFIEKTLQQFIINEK</sequence>
<dbReference type="InterPro" id="IPR002048">
    <property type="entry name" value="EF_hand_dom"/>
</dbReference>
<evidence type="ECO:0000256" key="14">
    <source>
        <dbReference type="ARBA" id="ARBA00023242"/>
    </source>
</evidence>
<evidence type="ECO:0000256" key="1">
    <source>
        <dbReference type="ARBA" id="ARBA00004123"/>
    </source>
</evidence>
<dbReference type="GO" id="GO:0005509">
    <property type="term" value="F:calcium ion binding"/>
    <property type="evidence" value="ECO:0007669"/>
    <property type="project" value="InterPro"/>
</dbReference>
<comment type="caution">
    <text evidence="18">The sequence shown here is derived from an EMBL/GenBank/DDBJ whole genome shotgun (WGS) entry which is preliminary data.</text>
</comment>
<keyword evidence="9" id="KW-0479">Metal-binding</keyword>
<evidence type="ECO:0000256" key="13">
    <source>
        <dbReference type="ARBA" id="ARBA00023136"/>
    </source>
</evidence>
<dbReference type="OrthoDB" id="2142533at2759"/>
<keyword evidence="10" id="KW-0677">Repeat</keyword>
<keyword evidence="11" id="KW-0106">Calcium</keyword>
<dbReference type="SMART" id="SM00054">
    <property type="entry name" value="EFh"/>
    <property type="match status" value="2"/>
</dbReference>
<dbReference type="GO" id="GO:0005634">
    <property type="term" value="C:nucleus"/>
    <property type="evidence" value="ECO:0007669"/>
    <property type="project" value="UniProtKB-SubCell"/>
</dbReference>
<evidence type="ECO:0000256" key="8">
    <source>
        <dbReference type="ARBA" id="ARBA00022707"/>
    </source>
</evidence>
<evidence type="ECO:0000259" key="17">
    <source>
        <dbReference type="PROSITE" id="PS50222"/>
    </source>
</evidence>
<evidence type="ECO:0000256" key="16">
    <source>
        <dbReference type="ARBA" id="ARBA00038164"/>
    </source>
</evidence>
<gene>
    <name evidence="18" type="ORF">QR98_0026370</name>
</gene>
<evidence type="ECO:0000256" key="2">
    <source>
        <dbReference type="ARBA" id="ARBA00004236"/>
    </source>
</evidence>
<protein>
    <submittedName>
        <fullName evidence="18">Calcium-binding protein p22-like protein</fullName>
    </submittedName>
</protein>
<dbReference type="InterPro" id="IPR051875">
    <property type="entry name" value="Calcineurin_B_homologous"/>
</dbReference>
<dbReference type="AlphaFoldDB" id="A0A132A0X5"/>
<keyword evidence="6" id="KW-0963">Cytoplasm</keyword>
<organism evidence="18 19">
    <name type="scientific">Sarcoptes scabiei</name>
    <name type="common">Itch mite</name>
    <name type="synonym">Acarus scabiei</name>
    <dbReference type="NCBI Taxonomy" id="52283"/>
    <lineage>
        <taxon>Eukaryota</taxon>
        <taxon>Metazoa</taxon>
        <taxon>Ecdysozoa</taxon>
        <taxon>Arthropoda</taxon>
        <taxon>Chelicerata</taxon>
        <taxon>Arachnida</taxon>
        <taxon>Acari</taxon>
        <taxon>Acariformes</taxon>
        <taxon>Sarcoptiformes</taxon>
        <taxon>Astigmata</taxon>
        <taxon>Psoroptidia</taxon>
        <taxon>Sarcoptoidea</taxon>
        <taxon>Sarcoptidae</taxon>
        <taxon>Sarcoptinae</taxon>
        <taxon>Sarcoptes</taxon>
    </lineage>
</organism>
<name>A0A132A0X5_SARSC</name>
<accession>A0A132A0X5</accession>
<evidence type="ECO:0000256" key="7">
    <source>
        <dbReference type="ARBA" id="ARBA00022553"/>
    </source>
</evidence>
<dbReference type="Gene3D" id="2.30.29.30">
    <property type="entry name" value="Pleckstrin-homology domain (PH domain)/Phosphotyrosine-binding domain (PTB)"/>
    <property type="match status" value="1"/>
</dbReference>
<dbReference type="PANTHER" id="PTHR46002">
    <property type="entry name" value="EG:114D9.1 PROTEIN-RELATED"/>
    <property type="match status" value="1"/>
</dbReference>
<keyword evidence="8" id="KW-0519">Myristate</keyword>
<dbReference type="GO" id="GO:0015031">
    <property type="term" value="P:protein transport"/>
    <property type="evidence" value="ECO:0007669"/>
    <property type="project" value="UniProtKB-KW"/>
</dbReference>
<dbReference type="CDD" id="cd00051">
    <property type="entry name" value="EFh"/>
    <property type="match status" value="1"/>
</dbReference>
<keyword evidence="4" id="KW-0813">Transport</keyword>
<feature type="domain" description="EF-hand" evidence="17">
    <location>
        <begin position="126"/>
        <end position="161"/>
    </location>
</feature>
<reference evidence="18 19" key="1">
    <citation type="journal article" date="2015" name="Parasit. Vectors">
        <title>Draft genome of the scabies mite.</title>
        <authorList>
            <person name="Rider S.D.Jr."/>
            <person name="Morgan M.S."/>
            <person name="Arlian L.G."/>
        </authorList>
    </citation>
    <scope>NUCLEOTIDE SEQUENCE [LARGE SCALE GENOMIC DNA]</scope>
    <source>
        <strain evidence="18">Arlian Lab</strain>
    </source>
</reference>
<evidence type="ECO:0000313" key="19">
    <source>
        <dbReference type="Proteomes" id="UP000616769"/>
    </source>
</evidence>
<evidence type="ECO:0000256" key="12">
    <source>
        <dbReference type="ARBA" id="ARBA00022927"/>
    </source>
</evidence>
<dbReference type="Proteomes" id="UP000616769">
    <property type="component" value="Unassembled WGS sequence"/>
</dbReference>
<dbReference type="SUPFAM" id="SSF47473">
    <property type="entry name" value="EF-hand"/>
    <property type="match status" value="1"/>
</dbReference>
<dbReference type="GO" id="GO:0005737">
    <property type="term" value="C:cytoplasm"/>
    <property type="evidence" value="ECO:0007669"/>
    <property type="project" value="UniProtKB-SubCell"/>
</dbReference>
<dbReference type="InterPro" id="IPR014352">
    <property type="entry name" value="FERM/acyl-CoA-bd_prot_sf"/>
</dbReference>
<dbReference type="GO" id="GO:0005886">
    <property type="term" value="C:plasma membrane"/>
    <property type="evidence" value="ECO:0007669"/>
    <property type="project" value="UniProtKB-SubCell"/>
</dbReference>
<keyword evidence="14" id="KW-0539">Nucleus</keyword>
<keyword evidence="7" id="KW-0597">Phosphoprotein</keyword>
<evidence type="ECO:0000256" key="9">
    <source>
        <dbReference type="ARBA" id="ARBA00022723"/>
    </source>
</evidence>